<name>A0A098EJY8_9BACL</name>
<protein>
    <submittedName>
        <fullName evidence="2">Uncharacterized protein</fullName>
    </submittedName>
</protein>
<evidence type="ECO:0000256" key="1">
    <source>
        <dbReference type="SAM" id="Phobius"/>
    </source>
</evidence>
<dbReference type="RefSeq" id="WP_052651451.1">
    <property type="nucleotide sequence ID" value="NZ_CCXS01000001.1"/>
</dbReference>
<keyword evidence="3" id="KW-1185">Reference proteome</keyword>
<accession>A0A098EJY8</accession>
<dbReference type="OrthoDB" id="2455558at2"/>
<evidence type="ECO:0000313" key="3">
    <source>
        <dbReference type="Proteomes" id="UP000043699"/>
    </source>
</evidence>
<keyword evidence="1" id="KW-1133">Transmembrane helix</keyword>
<sequence length="68" mass="7616">MNSEKAKKNAKYNVHNDSAGLSFGVAHMSSKPLDKERSPFWDFITQTFLFILGGVILCGMLYLLVSFT</sequence>
<dbReference type="AlphaFoldDB" id="A0A098EJY8"/>
<organism evidence="2 3">
    <name type="scientific">Planococcus massiliensis</name>
    <dbReference type="NCBI Taxonomy" id="1499687"/>
    <lineage>
        <taxon>Bacteria</taxon>
        <taxon>Bacillati</taxon>
        <taxon>Bacillota</taxon>
        <taxon>Bacilli</taxon>
        <taxon>Bacillales</taxon>
        <taxon>Caryophanaceae</taxon>
        <taxon>Planococcus</taxon>
    </lineage>
</organism>
<reference evidence="2 3" key="1">
    <citation type="submission" date="2014-09" db="EMBL/GenBank/DDBJ databases">
        <authorList>
            <person name="Urmite Genomes Urmite Genomes"/>
        </authorList>
    </citation>
    <scope>NUCLEOTIDE SEQUENCE [LARGE SCALE GENOMIC DNA]</scope>
    <source>
        <strain evidence="2 3">ES2</strain>
    </source>
</reference>
<keyword evidence="1" id="KW-0812">Transmembrane</keyword>
<proteinExistence type="predicted"/>
<dbReference type="Proteomes" id="UP000043699">
    <property type="component" value="Unassembled WGS sequence"/>
</dbReference>
<feature type="transmembrane region" description="Helical" evidence="1">
    <location>
        <begin position="43"/>
        <end position="65"/>
    </location>
</feature>
<dbReference type="STRING" id="1499687.BN1080_01592"/>
<evidence type="ECO:0000313" key="2">
    <source>
        <dbReference type="EMBL" id="CEG22659.1"/>
    </source>
</evidence>
<dbReference type="EMBL" id="CCXS01000001">
    <property type="protein sequence ID" value="CEG22659.1"/>
    <property type="molecule type" value="Genomic_DNA"/>
</dbReference>
<keyword evidence="1" id="KW-0472">Membrane</keyword>
<gene>
    <name evidence="2" type="ORF">BN1080_01592</name>
</gene>